<dbReference type="EMBL" id="BOMW01000069">
    <property type="protein sequence ID" value="GIF08898.1"/>
    <property type="molecule type" value="Genomic_DNA"/>
</dbReference>
<dbReference type="Proteomes" id="UP000629619">
    <property type="component" value="Unassembled WGS sequence"/>
</dbReference>
<dbReference type="AlphaFoldDB" id="A0A919NDG9"/>
<organism evidence="1 2">
    <name type="scientific">Actinoplanes siamensis</name>
    <dbReference type="NCBI Taxonomy" id="1223317"/>
    <lineage>
        <taxon>Bacteria</taxon>
        <taxon>Bacillati</taxon>
        <taxon>Actinomycetota</taxon>
        <taxon>Actinomycetes</taxon>
        <taxon>Micromonosporales</taxon>
        <taxon>Micromonosporaceae</taxon>
        <taxon>Actinoplanes</taxon>
    </lineage>
</organism>
<evidence type="ECO:0000313" key="1">
    <source>
        <dbReference type="EMBL" id="GIF08898.1"/>
    </source>
</evidence>
<comment type="caution">
    <text evidence="1">The sequence shown here is derived from an EMBL/GenBank/DDBJ whole genome shotgun (WGS) entry which is preliminary data.</text>
</comment>
<evidence type="ECO:0000313" key="2">
    <source>
        <dbReference type="Proteomes" id="UP000629619"/>
    </source>
</evidence>
<gene>
    <name evidence="1" type="ORF">Asi03nite_64360</name>
</gene>
<accession>A0A919NDG9</accession>
<name>A0A919NDG9_9ACTN</name>
<proteinExistence type="predicted"/>
<reference evidence="1" key="1">
    <citation type="submission" date="2021-01" db="EMBL/GenBank/DDBJ databases">
        <title>Whole genome shotgun sequence of Actinoplanes siamensis NBRC 109076.</title>
        <authorList>
            <person name="Komaki H."/>
            <person name="Tamura T."/>
        </authorList>
    </citation>
    <scope>NUCLEOTIDE SEQUENCE</scope>
    <source>
        <strain evidence="1">NBRC 109076</strain>
    </source>
</reference>
<sequence length="450" mass="50821">MALSYKYMAVGNGMRTDHPIPDLPFVDDSHLPLDDPDAIEAIGRKEGGTWGRTDRCKDGGWVAFTTDALRTDLGWVVRWHPEHGRSVVLYRDADVVSAYMSYQDEALLFRYGGYWWDGTTWHRPSQVFDQARETYVNRPVPAALSISAADEAQGDPKKAVLWAITDLDIDTVKPNASSRWRDDFALWALRHEDGRRLADCVVRLTAPELAADQLLDVAELAEVAGIGASTLRAYRARDENEVPLPQTLMGGRPMWSRPVAEDWAESRRRSRDGVARTMADRDHENLSIGVVRLWEYFTNAFTFDLWDRDTNRKRFALRWRTKAAVRDVAHDVAWTAAASLDRIVPPGDLSATIRAAVLFEFADWQRTQEAEEFSYPINHAIARMLDWLIQHQPEYARAAVAEIVGEAERDLGIPPAITGFSLRQALALDGKLPGENAYNEFFDLALPPEN</sequence>
<protein>
    <submittedName>
        <fullName evidence="1">Uncharacterized protein</fullName>
    </submittedName>
</protein>
<dbReference type="RefSeq" id="WP_239103070.1">
    <property type="nucleotide sequence ID" value="NZ_BOMW01000069.1"/>
</dbReference>
<keyword evidence="2" id="KW-1185">Reference proteome</keyword>